<organism evidence="3">
    <name type="scientific">uncultured Caudovirales phage</name>
    <dbReference type="NCBI Taxonomy" id="2100421"/>
    <lineage>
        <taxon>Viruses</taxon>
        <taxon>Duplodnaviria</taxon>
        <taxon>Heunggongvirae</taxon>
        <taxon>Uroviricota</taxon>
        <taxon>Caudoviricetes</taxon>
        <taxon>Peduoviridae</taxon>
        <taxon>Maltschvirus</taxon>
        <taxon>Maltschvirus maltsch</taxon>
    </lineage>
</organism>
<evidence type="ECO:0000313" key="2">
    <source>
        <dbReference type="EMBL" id="CAB4202925.1"/>
    </source>
</evidence>
<keyword evidence="1" id="KW-0812">Transmembrane</keyword>
<feature type="transmembrane region" description="Helical" evidence="1">
    <location>
        <begin position="12"/>
        <end position="33"/>
    </location>
</feature>
<gene>
    <name evidence="2" type="ORF">UFOVP1376_51</name>
    <name evidence="3" type="ORF">UFOVP1623_12</name>
</gene>
<keyword evidence="1" id="KW-0472">Membrane</keyword>
<dbReference type="EMBL" id="LR797491">
    <property type="protein sequence ID" value="CAB4220659.1"/>
    <property type="molecule type" value="Genomic_DNA"/>
</dbReference>
<evidence type="ECO:0000256" key="1">
    <source>
        <dbReference type="SAM" id="Phobius"/>
    </source>
</evidence>
<keyword evidence="1" id="KW-1133">Transmembrane helix</keyword>
<protein>
    <submittedName>
        <fullName evidence="3">Uncharacterized protein</fullName>
    </submittedName>
</protein>
<proteinExistence type="predicted"/>
<sequence>MIHQQYETLGETLLFISSLALMAWGPDVVVAVIKALA</sequence>
<name>A0A6J5SZJ9_9CAUD</name>
<evidence type="ECO:0000313" key="3">
    <source>
        <dbReference type="EMBL" id="CAB4220659.1"/>
    </source>
</evidence>
<reference evidence="3" key="1">
    <citation type="submission" date="2020-05" db="EMBL/GenBank/DDBJ databases">
        <authorList>
            <person name="Chiriac C."/>
            <person name="Salcher M."/>
            <person name="Ghai R."/>
            <person name="Kavagutti S V."/>
        </authorList>
    </citation>
    <scope>NUCLEOTIDE SEQUENCE</scope>
</reference>
<dbReference type="EMBL" id="LR797312">
    <property type="protein sequence ID" value="CAB4202925.1"/>
    <property type="molecule type" value="Genomic_DNA"/>
</dbReference>
<accession>A0A6J5SZJ9</accession>